<evidence type="ECO:0000313" key="4">
    <source>
        <dbReference type="Proteomes" id="UP000317716"/>
    </source>
</evidence>
<reference evidence="3 4" key="1">
    <citation type="journal article" date="2019" name="Nat. Microbiol.">
        <title>Mediterranean grassland soil C-N compound turnover is dependent on rainfall and depth, and is mediated by genomically divergent microorganisms.</title>
        <authorList>
            <person name="Diamond S."/>
            <person name="Andeer P.F."/>
            <person name="Li Z."/>
            <person name="Crits-Christoph A."/>
            <person name="Burstein D."/>
            <person name="Anantharaman K."/>
            <person name="Lane K.R."/>
            <person name="Thomas B.C."/>
            <person name="Pan C."/>
            <person name="Northen T.R."/>
            <person name="Banfield J.F."/>
        </authorList>
    </citation>
    <scope>NUCLEOTIDE SEQUENCE [LARGE SCALE GENOMIC DNA]</scope>
    <source>
        <strain evidence="3">WS_2</strain>
    </source>
</reference>
<protein>
    <submittedName>
        <fullName evidence="3">Uncharacterized protein</fullName>
    </submittedName>
</protein>
<feature type="signal peptide" evidence="2">
    <location>
        <begin position="1"/>
        <end position="20"/>
    </location>
</feature>
<evidence type="ECO:0000256" key="2">
    <source>
        <dbReference type="SAM" id="SignalP"/>
    </source>
</evidence>
<dbReference type="AlphaFoldDB" id="A0A538SMY9"/>
<gene>
    <name evidence="3" type="ORF">E6K72_08975</name>
</gene>
<feature type="chain" id="PRO_5022053316" evidence="2">
    <location>
        <begin position="21"/>
        <end position="472"/>
    </location>
</feature>
<dbReference type="Proteomes" id="UP000317716">
    <property type="component" value="Unassembled WGS sequence"/>
</dbReference>
<accession>A0A538SMY9</accession>
<keyword evidence="2" id="KW-0732">Signal</keyword>
<comment type="caution">
    <text evidence="3">The sequence shown here is derived from an EMBL/GenBank/DDBJ whole genome shotgun (WGS) entry which is preliminary data.</text>
</comment>
<feature type="region of interest" description="Disordered" evidence="1">
    <location>
        <begin position="25"/>
        <end position="49"/>
    </location>
</feature>
<name>A0A538SMY9_UNCEI</name>
<proteinExistence type="predicted"/>
<sequence length="472" mass="49508">MKLWTASVVGALLIVFSALAHGDPEPPKAVAAPDSLALEPPPEAPEGSDFEIERADSLADASLEIGFGASGRSGERPRASRRVRFRGDGVSAQVREGAGDPLAGAALDARAAGGMWRAGRLAPRWGRGLVLGSAGSPWSRAALDRGDGAPYRGRAGDGLWYRRAGPIDLEALAGRFARRDLACLRVGTAGAGVGLLGARGGDLEWSVALERPGGDGEIAIERSGLWRAEAATRRTVGRASLSAQARGGSEGFRSLAEPERSGPARAVAVGSDARAGIADLRALGALWQFRPGLAGERGALEVSLHFAQHDALALGVEEQRGVRRIPSSARSTAASAARRGAWAEWQGGPPGLRLALRHEAWGQDRLARHAVRVVSAARVEAQGPFGTALEVAHTVFHARRGESLYLAEAGADRLILRALAGSGERTRLELKAPVGGGRLRAALELATAEGKSPRPRWMLDWSRRARATARSP</sequence>
<evidence type="ECO:0000313" key="3">
    <source>
        <dbReference type="EMBL" id="TMQ52730.1"/>
    </source>
</evidence>
<organism evidence="3 4">
    <name type="scientific">Eiseniibacteriota bacterium</name>
    <dbReference type="NCBI Taxonomy" id="2212470"/>
    <lineage>
        <taxon>Bacteria</taxon>
        <taxon>Candidatus Eiseniibacteriota</taxon>
    </lineage>
</organism>
<dbReference type="EMBL" id="VBOS01000314">
    <property type="protein sequence ID" value="TMQ52730.1"/>
    <property type="molecule type" value="Genomic_DNA"/>
</dbReference>
<evidence type="ECO:0000256" key="1">
    <source>
        <dbReference type="SAM" id="MobiDB-lite"/>
    </source>
</evidence>